<keyword evidence="4" id="KW-1185">Reference proteome</keyword>
<proteinExistence type="predicted"/>
<evidence type="ECO:0000313" key="4">
    <source>
        <dbReference type="Proteomes" id="UP000605992"/>
    </source>
</evidence>
<protein>
    <submittedName>
        <fullName evidence="3">Uncharacterized protein</fullName>
    </submittedName>
</protein>
<name>A0A8J3XYE5_9ACTN</name>
<accession>A0A8J3XYE5</accession>
<dbReference type="EMBL" id="BOOR01000048">
    <property type="protein sequence ID" value="GII57260.1"/>
    <property type="molecule type" value="Genomic_DNA"/>
</dbReference>
<keyword evidence="2" id="KW-1133">Transmembrane helix</keyword>
<feature type="transmembrane region" description="Helical" evidence="2">
    <location>
        <begin position="80"/>
        <end position="106"/>
    </location>
</feature>
<evidence type="ECO:0000256" key="1">
    <source>
        <dbReference type="SAM" id="MobiDB-lite"/>
    </source>
</evidence>
<feature type="transmembrane region" description="Helical" evidence="2">
    <location>
        <begin position="127"/>
        <end position="152"/>
    </location>
</feature>
<evidence type="ECO:0000256" key="2">
    <source>
        <dbReference type="SAM" id="Phobius"/>
    </source>
</evidence>
<dbReference type="RefSeq" id="WP_203947391.1">
    <property type="nucleotide sequence ID" value="NZ_BOOR01000048.1"/>
</dbReference>
<comment type="caution">
    <text evidence="3">The sequence shown here is derived from an EMBL/GenBank/DDBJ whole genome shotgun (WGS) entry which is preliminary data.</text>
</comment>
<organism evidence="3 4">
    <name type="scientific">Planotetraspora thailandica</name>
    <dbReference type="NCBI Taxonomy" id="487172"/>
    <lineage>
        <taxon>Bacteria</taxon>
        <taxon>Bacillati</taxon>
        <taxon>Actinomycetota</taxon>
        <taxon>Actinomycetes</taxon>
        <taxon>Streptosporangiales</taxon>
        <taxon>Streptosporangiaceae</taxon>
        <taxon>Planotetraspora</taxon>
    </lineage>
</organism>
<keyword evidence="2" id="KW-0472">Membrane</keyword>
<gene>
    <name evidence="3" type="ORF">Pth03_56490</name>
</gene>
<feature type="transmembrane region" description="Helical" evidence="2">
    <location>
        <begin position="33"/>
        <end position="60"/>
    </location>
</feature>
<sequence>MALDREANAPTPTRRTTRHGGGLTAMYGTAAHLYGHLLAVCALTVVPASLLWEAIVVALGDRFTVFNGALRLTDASAGTVAPLAVATLVSLFAGLVSLAAGSRVVLDHVEGREPSAARAVRRLSRRLGSLLLLTVQFAGAALALAAFTAWLYAASGSLAPGLVVAIPGGLILLAGMIAWTALADGVPPVRTAYDLLSRDFGGTFRRIAVGLVGVRWWPCTG</sequence>
<reference evidence="3" key="1">
    <citation type="submission" date="2021-01" db="EMBL/GenBank/DDBJ databases">
        <title>Whole genome shotgun sequence of Planotetraspora thailandica NBRC 104271.</title>
        <authorList>
            <person name="Komaki H."/>
            <person name="Tamura T."/>
        </authorList>
    </citation>
    <scope>NUCLEOTIDE SEQUENCE</scope>
    <source>
        <strain evidence="3">NBRC 104271</strain>
    </source>
</reference>
<feature type="region of interest" description="Disordered" evidence="1">
    <location>
        <begin position="1"/>
        <end position="21"/>
    </location>
</feature>
<feature type="transmembrane region" description="Helical" evidence="2">
    <location>
        <begin position="158"/>
        <end position="182"/>
    </location>
</feature>
<dbReference type="Proteomes" id="UP000605992">
    <property type="component" value="Unassembled WGS sequence"/>
</dbReference>
<dbReference type="AlphaFoldDB" id="A0A8J3XYE5"/>
<evidence type="ECO:0000313" key="3">
    <source>
        <dbReference type="EMBL" id="GII57260.1"/>
    </source>
</evidence>
<keyword evidence="2" id="KW-0812">Transmembrane</keyword>